<keyword evidence="4" id="KW-0804">Transcription</keyword>
<organism evidence="8 9">
    <name type="scientific">Georgenia muralis</name>
    <dbReference type="NCBI Taxonomy" id="154117"/>
    <lineage>
        <taxon>Bacteria</taxon>
        <taxon>Bacillati</taxon>
        <taxon>Actinomycetota</taxon>
        <taxon>Actinomycetes</taxon>
        <taxon>Micrococcales</taxon>
        <taxon>Bogoriellaceae</taxon>
        <taxon>Georgenia</taxon>
    </lineage>
</organism>
<dbReference type="InterPro" id="IPR007627">
    <property type="entry name" value="RNA_pol_sigma70_r2"/>
</dbReference>
<accession>A0A3N5A539</accession>
<gene>
    <name evidence="8" type="ORF">EDD32_1350</name>
</gene>
<dbReference type="AlphaFoldDB" id="A0A3N5A539"/>
<dbReference type="CDD" id="cd06171">
    <property type="entry name" value="Sigma70_r4"/>
    <property type="match status" value="1"/>
</dbReference>
<dbReference type="Gene3D" id="1.10.1740.10">
    <property type="match status" value="1"/>
</dbReference>
<dbReference type="Gene3D" id="1.10.10.10">
    <property type="entry name" value="Winged helix-like DNA-binding domain superfamily/Winged helix DNA-binding domain"/>
    <property type="match status" value="1"/>
</dbReference>
<keyword evidence="2" id="KW-0805">Transcription regulation</keyword>
<dbReference type="GO" id="GO:0016987">
    <property type="term" value="F:sigma factor activity"/>
    <property type="evidence" value="ECO:0007669"/>
    <property type="project" value="UniProtKB-KW"/>
</dbReference>
<dbReference type="EMBL" id="RKRA01000001">
    <property type="protein sequence ID" value="RPF26891.1"/>
    <property type="molecule type" value="Genomic_DNA"/>
</dbReference>
<comment type="caution">
    <text evidence="8">The sequence shown here is derived from an EMBL/GenBank/DDBJ whole genome shotgun (WGS) entry which is preliminary data.</text>
</comment>
<dbReference type="SUPFAM" id="SSF88946">
    <property type="entry name" value="Sigma2 domain of RNA polymerase sigma factors"/>
    <property type="match status" value="1"/>
</dbReference>
<keyword evidence="9" id="KW-1185">Reference proteome</keyword>
<dbReference type="InterPro" id="IPR013324">
    <property type="entry name" value="RNA_pol_sigma_r3/r4-like"/>
</dbReference>
<dbReference type="GO" id="GO:0006352">
    <property type="term" value="P:DNA-templated transcription initiation"/>
    <property type="evidence" value="ECO:0007669"/>
    <property type="project" value="InterPro"/>
</dbReference>
<feature type="region of interest" description="Disordered" evidence="5">
    <location>
        <begin position="1"/>
        <end position="74"/>
    </location>
</feature>
<dbReference type="PANTHER" id="PTHR43133">
    <property type="entry name" value="RNA POLYMERASE ECF-TYPE SIGMA FACTO"/>
    <property type="match status" value="1"/>
</dbReference>
<dbReference type="GO" id="GO:0003677">
    <property type="term" value="F:DNA binding"/>
    <property type="evidence" value="ECO:0007669"/>
    <property type="project" value="InterPro"/>
</dbReference>
<evidence type="ECO:0000259" key="6">
    <source>
        <dbReference type="Pfam" id="PF04542"/>
    </source>
</evidence>
<dbReference type="InterPro" id="IPR039425">
    <property type="entry name" value="RNA_pol_sigma-70-like"/>
</dbReference>
<dbReference type="InterPro" id="IPR014284">
    <property type="entry name" value="RNA_pol_sigma-70_dom"/>
</dbReference>
<keyword evidence="3" id="KW-0731">Sigma factor</keyword>
<evidence type="ECO:0000313" key="8">
    <source>
        <dbReference type="EMBL" id="RPF26891.1"/>
    </source>
</evidence>
<evidence type="ECO:0000259" key="7">
    <source>
        <dbReference type="Pfam" id="PF08281"/>
    </source>
</evidence>
<reference evidence="8 9" key="1">
    <citation type="submission" date="2018-11" db="EMBL/GenBank/DDBJ databases">
        <title>Sequencing the genomes of 1000 actinobacteria strains.</title>
        <authorList>
            <person name="Klenk H.-P."/>
        </authorList>
    </citation>
    <scope>NUCLEOTIDE SEQUENCE [LARGE SCALE GENOMIC DNA]</scope>
    <source>
        <strain evidence="8 9">DSM 14418</strain>
    </source>
</reference>
<sequence length="255" mass="28113">MATLTVHRPPSVCRDRGRGPARDTPAARPDDPGHNGCVTFPGRAQTGAGASEAAPSEDTRRGATAHEARTRDDRAGRVDALLTAVARGDQEAFAVLYDETAPMVHGTALRVLRDPDQAAEVTQEVLLEVWRTADRFDPGRGSALAWVATMAHRRAVDRVRAVQSERDRDHRASARDYDRPFDEVAETVVQREDRDRILSCLGTLSDLQRDAVTRAYYGGRTYREVAEDVAASLPTVKSRIRDGLLRLRTCLGMDR</sequence>
<comment type="similarity">
    <text evidence="1">Belongs to the sigma-70 factor family. ECF subfamily.</text>
</comment>
<feature type="domain" description="RNA polymerase sigma factor 70 region 4 type 2" evidence="7">
    <location>
        <begin position="195"/>
        <end position="247"/>
    </location>
</feature>
<proteinExistence type="inferred from homology"/>
<evidence type="ECO:0000256" key="1">
    <source>
        <dbReference type="ARBA" id="ARBA00010641"/>
    </source>
</evidence>
<dbReference type="NCBIfam" id="TIGR02937">
    <property type="entry name" value="sigma70-ECF"/>
    <property type="match status" value="1"/>
</dbReference>
<feature type="compositionally biased region" description="Basic and acidic residues" evidence="5">
    <location>
        <begin position="57"/>
        <end position="74"/>
    </location>
</feature>
<dbReference type="NCBIfam" id="NF007228">
    <property type="entry name" value="PRK09646.1"/>
    <property type="match status" value="1"/>
</dbReference>
<name>A0A3N5A539_9MICO</name>
<dbReference type="SUPFAM" id="SSF88659">
    <property type="entry name" value="Sigma3 and sigma4 domains of RNA polymerase sigma factors"/>
    <property type="match status" value="1"/>
</dbReference>
<dbReference type="PANTHER" id="PTHR43133:SF66">
    <property type="entry name" value="ECF RNA POLYMERASE SIGMA FACTOR SIGK"/>
    <property type="match status" value="1"/>
</dbReference>
<evidence type="ECO:0000256" key="3">
    <source>
        <dbReference type="ARBA" id="ARBA00023082"/>
    </source>
</evidence>
<evidence type="ECO:0000256" key="4">
    <source>
        <dbReference type="ARBA" id="ARBA00023163"/>
    </source>
</evidence>
<protein>
    <submittedName>
        <fullName evidence="8">RNA polymerase sigma-70 factor (ECF subfamily)</fullName>
    </submittedName>
</protein>
<evidence type="ECO:0000256" key="2">
    <source>
        <dbReference type="ARBA" id="ARBA00023015"/>
    </source>
</evidence>
<dbReference type="Pfam" id="PF08281">
    <property type="entry name" value="Sigma70_r4_2"/>
    <property type="match status" value="1"/>
</dbReference>
<dbReference type="InterPro" id="IPR013325">
    <property type="entry name" value="RNA_pol_sigma_r2"/>
</dbReference>
<evidence type="ECO:0000256" key="5">
    <source>
        <dbReference type="SAM" id="MobiDB-lite"/>
    </source>
</evidence>
<dbReference type="InterPro" id="IPR036388">
    <property type="entry name" value="WH-like_DNA-bd_sf"/>
</dbReference>
<evidence type="ECO:0000313" key="9">
    <source>
        <dbReference type="Proteomes" id="UP000280726"/>
    </source>
</evidence>
<dbReference type="Proteomes" id="UP000280726">
    <property type="component" value="Unassembled WGS sequence"/>
</dbReference>
<feature type="domain" description="RNA polymerase sigma-70 region 2" evidence="6">
    <location>
        <begin position="96"/>
        <end position="161"/>
    </location>
</feature>
<dbReference type="InterPro" id="IPR013249">
    <property type="entry name" value="RNA_pol_sigma70_r4_t2"/>
</dbReference>
<dbReference type="Pfam" id="PF04542">
    <property type="entry name" value="Sigma70_r2"/>
    <property type="match status" value="1"/>
</dbReference>